<accession>A0AC61QMJ9</accession>
<proteinExistence type="predicted"/>
<dbReference type="Proteomes" id="UP000308886">
    <property type="component" value="Unassembled WGS sequence"/>
</dbReference>
<reference evidence="1" key="1">
    <citation type="submission" date="2019-04" db="EMBL/GenBank/DDBJ databases">
        <title>Microbes associate with the intestines of laboratory mice.</title>
        <authorList>
            <person name="Navarre W."/>
            <person name="Wong E."/>
            <person name="Huang K."/>
            <person name="Tropini C."/>
            <person name="Ng K."/>
            <person name="Yu B."/>
        </authorList>
    </citation>
    <scope>NUCLEOTIDE SEQUENCE</scope>
    <source>
        <strain evidence="1">NM73_A23</strain>
    </source>
</reference>
<keyword evidence="2" id="KW-1185">Reference proteome</keyword>
<evidence type="ECO:0000313" key="2">
    <source>
        <dbReference type="Proteomes" id="UP000308886"/>
    </source>
</evidence>
<evidence type="ECO:0000313" key="1">
    <source>
        <dbReference type="EMBL" id="TGX80652.1"/>
    </source>
</evidence>
<dbReference type="EC" id="5.3.1.6" evidence="1"/>
<comment type="caution">
    <text evidence="1">The sequence shown here is derived from an EMBL/GenBank/DDBJ whole genome shotgun (WGS) entry which is preliminary data.</text>
</comment>
<gene>
    <name evidence="1" type="primary">rpiB</name>
    <name evidence="1" type="ORF">E5358_12270</name>
</gene>
<dbReference type="EMBL" id="SRZC01000023">
    <property type="protein sequence ID" value="TGX80652.1"/>
    <property type="molecule type" value="Genomic_DNA"/>
</dbReference>
<name>A0AC61QMJ9_9BACT</name>
<organism evidence="1 2">
    <name type="scientific">Palleniella muris</name>
    <dbReference type="NCBI Taxonomy" id="3038145"/>
    <lineage>
        <taxon>Bacteria</taxon>
        <taxon>Pseudomonadati</taxon>
        <taxon>Bacteroidota</taxon>
        <taxon>Bacteroidia</taxon>
        <taxon>Bacteroidales</taxon>
        <taxon>Prevotellaceae</taxon>
        <taxon>Palleniella</taxon>
    </lineage>
</organism>
<keyword evidence="1" id="KW-0413">Isomerase</keyword>
<sequence length="153" mass="16962">MEIKKVGLASDHAGYPLKKFVEQYLEEKGYPVQDYGCWSDTSVDYPDYAHALAEGIEDGICNVGIGICGSGEGMAIALNKHQAVRAGLAWCPEVAGLCRQHNDANVIVLPGRFLNNNEAKKILDTFFKTNFEAGRHQRRVEKISGKFKLVFDK</sequence>
<protein>
    <submittedName>
        <fullName evidence="1">Ribose 5-phosphate isomerase B</fullName>
        <ecNumber evidence="1">5.3.1.6</ecNumber>
    </submittedName>
</protein>